<evidence type="ECO:0000256" key="1">
    <source>
        <dbReference type="SAM" id="MobiDB-lite"/>
    </source>
</evidence>
<feature type="region of interest" description="Disordered" evidence="1">
    <location>
        <begin position="296"/>
        <end position="324"/>
    </location>
</feature>
<feature type="transmembrane region" description="Helical" evidence="2">
    <location>
        <begin position="120"/>
        <end position="139"/>
    </location>
</feature>
<feature type="transmembrane region" description="Helical" evidence="2">
    <location>
        <begin position="218"/>
        <end position="238"/>
    </location>
</feature>
<feature type="domain" description="EamA" evidence="3">
    <location>
        <begin position="156"/>
        <end position="287"/>
    </location>
</feature>
<feature type="compositionally biased region" description="Basic and acidic residues" evidence="1">
    <location>
        <begin position="296"/>
        <end position="310"/>
    </location>
</feature>
<dbReference type="EMBL" id="CP009506">
    <property type="protein sequence ID" value="AKB27410.1"/>
    <property type="molecule type" value="Genomic_DNA"/>
</dbReference>
<keyword evidence="2" id="KW-0472">Membrane</keyword>
<reference evidence="4 5" key="1">
    <citation type="submission" date="2014-07" db="EMBL/GenBank/DDBJ databases">
        <title>Methanogenic archaea and the global carbon cycle.</title>
        <authorList>
            <person name="Henriksen J.R."/>
            <person name="Luke J."/>
            <person name="Reinhart S."/>
            <person name="Benedict M.N."/>
            <person name="Youngblut N.D."/>
            <person name="Metcalf M.E."/>
            <person name="Whitaker R.J."/>
            <person name="Metcalf W.W."/>
        </authorList>
    </citation>
    <scope>NUCLEOTIDE SEQUENCE [LARGE SCALE GENOMIC DNA]</scope>
    <source>
        <strain evidence="4 5">T4/M</strain>
    </source>
</reference>
<accession>A0A0E3P1X9</accession>
<dbReference type="InterPro" id="IPR000620">
    <property type="entry name" value="EamA_dom"/>
</dbReference>
<dbReference type="HOGENOM" id="CLU_033863_15_0_2"/>
<dbReference type="SUPFAM" id="SSF103481">
    <property type="entry name" value="Multidrug resistance efflux transporter EmrE"/>
    <property type="match status" value="2"/>
</dbReference>
<keyword evidence="2" id="KW-1133">Transmembrane helix</keyword>
<feature type="transmembrane region" description="Helical" evidence="2">
    <location>
        <begin position="7"/>
        <end position="26"/>
    </location>
</feature>
<feature type="transmembrane region" description="Helical" evidence="2">
    <location>
        <begin position="151"/>
        <end position="175"/>
    </location>
</feature>
<evidence type="ECO:0000259" key="3">
    <source>
        <dbReference type="Pfam" id="PF00892"/>
    </source>
</evidence>
<sequence>MFLESKKAHLAVITGCVFYSMNGIFISNIHDMAISPVIFYRLFFGLLFLFIYIAARGKISDLRLKKKKKSLLLQGTLVVACMLLYFTCLKITCVSIALLLQYTAPIYVMLASPFLLKEKIGKESVAALFIAIMGVFLIVRPEGGLSGIELTGTYMLGMLSGLLSGVVFAALILNVRVLKTEYPELSIVFWPMGIALLLLSPFAFEVPPAVLYSNLKVLAAFGIISIGFGEIFTVLGLANIKAQTGSVLSLIEPVSGVFFDITVLGIALSSETLAGCALIIGSALIISLKDAEKLPEKRSEGMTPGFRKELSPQVHSGIPPKDSQ</sequence>
<protein>
    <submittedName>
        <fullName evidence="4">Integral membrane protein</fullName>
    </submittedName>
</protein>
<keyword evidence="5" id="KW-1185">Reference proteome</keyword>
<dbReference type="PATRIC" id="fig|1434120.4.peg.881"/>
<dbReference type="Proteomes" id="UP000033111">
    <property type="component" value="Chromosome"/>
</dbReference>
<dbReference type="OrthoDB" id="148240at2157"/>
<dbReference type="GeneID" id="24859466"/>
<evidence type="ECO:0000313" key="4">
    <source>
        <dbReference type="EMBL" id="AKB27410.1"/>
    </source>
</evidence>
<feature type="transmembrane region" description="Helical" evidence="2">
    <location>
        <begin position="38"/>
        <end position="55"/>
    </location>
</feature>
<evidence type="ECO:0000313" key="5">
    <source>
        <dbReference type="Proteomes" id="UP000033111"/>
    </source>
</evidence>
<proteinExistence type="predicted"/>
<dbReference type="InterPro" id="IPR037185">
    <property type="entry name" value="EmrE-like"/>
</dbReference>
<dbReference type="PANTHER" id="PTHR22911:SF79">
    <property type="entry name" value="MOBA-LIKE NTP TRANSFERASE DOMAIN-CONTAINING PROTEIN"/>
    <property type="match status" value="1"/>
</dbReference>
<dbReference type="AlphaFoldDB" id="A0A0E3P1X9"/>
<organism evidence="4 5">
    <name type="scientific">Methanosarcina siciliae T4/M</name>
    <dbReference type="NCBI Taxonomy" id="1434120"/>
    <lineage>
        <taxon>Archaea</taxon>
        <taxon>Methanobacteriati</taxon>
        <taxon>Methanobacteriota</taxon>
        <taxon>Stenosarchaea group</taxon>
        <taxon>Methanomicrobia</taxon>
        <taxon>Methanosarcinales</taxon>
        <taxon>Methanosarcinaceae</taxon>
        <taxon>Methanosarcina</taxon>
    </lineage>
</organism>
<keyword evidence="2" id="KW-0812">Transmembrane</keyword>
<feature type="domain" description="EamA" evidence="3">
    <location>
        <begin position="7"/>
        <end position="139"/>
    </location>
</feature>
<feature type="transmembrane region" description="Helical" evidence="2">
    <location>
        <begin position="187"/>
        <end position="206"/>
    </location>
</feature>
<evidence type="ECO:0000256" key="2">
    <source>
        <dbReference type="SAM" id="Phobius"/>
    </source>
</evidence>
<dbReference type="GO" id="GO:0016020">
    <property type="term" value="C:membrane"/>
    <property type="evidence" value="ECO:0007669"/>
    <property type="project" value="InterPro"/>
</dbReference>
<dbReference type="RefSeq" id="WP_048170110.1">
    <property type="nucleotide sequence ID" value="NZ_CP009506.1"/>
</dbReference>
<dbReference type="PANTHER" id="PTHR22911">
    <property type="entry name" value="ACYL-MALONYL CONDENSING ENZYME-RELATED"/>
    <property type="match status" value="1"/>
</dbReference>
<dbReference type="KEGG" id="msw:MSSIT_0691"/>
<feature type="transmembrane region" description="Helical" evidence="2">
    <location>
        <begin position="76"/>
        <end position="100"/>
    </location>
</feature>
<gene>
    <name evidence="4" type="ORF">MSSIT_0691</name>
</gene>
<name>A0A0E3P1X9_9EURY</name>
<dbReference type="Pfam" id="PF00892">
    <property type="entry name" value="EamA"/>
    <property type="match status" value="2"/>
</dbReference>